<evidence type="ECO:0000313" key="2">
    <source>
        <dbReference type="Proteomes" id="UP000789405"/>
    </source>
</evidence>
<comment type="caution">
    <text evidence="1">The sequence shown here is derived from an EMBL/GenBank/DDBJ whole genome shotgun (WGS) entry which is preliminary data.</text>
</comment>
<reference evidence="1" key="1">
    <citation type="submission" date="2021-06" db="EMBL/GenBank/DDBJ databases">
        <authorList>
            <person name="Kallberg Y."/>
            <person name="Tangrot J."/>
            <person name="Rosling A."/>
        </authorList>
    </citation>
    <scope>NUCLEOTIDE SEQUENCE</scope>
    <source>
        <strain evidence="1">MA453B</strain>
    </source>
</reference>
<evidence type="ECO:0000313" key="1">
    <source>
        <dbReference type="EMBL" id="CAG8778152.1"/>
    </source>
</evidence>
<organism evidence="1 2">
    <name type="scientific">Dentiscutata erythropus</name>
    <dbReference type="NCBI Taxonomy" id="1348616"/>
    <lineage>
        <taxon>Eukaryota</taxon>
        <taxon>Fungi</taxon>
        <taxon>Fungi incertae sedis</taxon>
        <taxon>Mucoromycota</taxon>
        <taxon>Glomeromycotina</taxon>
        <taxon>Glomeromycetes</taxon>
        <taxon>Diversisporales</taxon>
        <taxon>Gigasporaceae</taxon>
        <taxon>Dentiscutata</taxon>
    </lineage>
</organism>
<gene>
    <name evidence="1" type="ORF">DERYTH_LOCUS19353</name>
</gene>
<protein>
    <submittedName>
        <fullName evidence="1">26642_t:CDS:1</fullName>
    </submittedName>
</protein>
<dbReference type="EMBL" id="CAJVPY010021058">
    <property type="protein sequence ID" value="CAG8778152.1"/>
    <property type="molecule type" value="Genomic_DNA"/>
</dbReference>
<proteinExistence type="predicted"/>
<dbReference type="Proteomes" id="UP000789405">
    <property type="component" value="Unassembled WGS sequence"/>
</dbReference>
<sequence>MFGEKPDFSYNKSLLLRDVNKDFLIGVWDNDSLTEGWNSEERALARYISNVLIKERASAGKRERVTDSFVNYLLGLLKFNDHPLSLELKADCYFEVFDKKVASETDFSIWKDNLFVIVDEDKHFHNVNRLTCWGEYQIAGELLAAAFVNHIYTREIYCVQSLFAIRVIGTRFTFYRAEIESNYITSLPEGFSTNTMCIYRYPVDQIKDDFPCFDYTDPDQRRIILDILIRIKNFVIQNRTIRR</sequence>
<name>A0A9N9JH29_9GLOM</name>
<dbReference type="OrthoDB" id="2447694at2759"/>
<accession>A0A9N9JH29</accession>
<dbReference type="AlphaFoldDB" id="A0A9N9JH29"/>
<keyword evidence="2" id="KW-1185">Reference proteome</keyword>